<keyword evidence="2" id="KW-1185">Reference proteome</keyword>
<evidence type="ECO:0000313" key="2">
    <source>
        <dbReference type="Proteomes" id="UP000789901"/>
    </source>
</evidence>
<comment type="caution">
    <text evidence="1">The sequence shown here is derived from an EMBL/GenBank/DDBJ whole genome shotgun (WGS) entry which is preliminary data.</text>
</comment>
<evidence type="ECO:0000313" key="1">
    <source>
        <dbReference type="EMBL" id="CAG8838784.1"/>
    </source>
</evidence>
<gene>
    <name evidence="1" type="ORF">GMARGA_LOCUS34143</name>
</gene>
<organism evidence="1 2">
    <name type="scientific">Gigaspora margarita</name>
    <dbReference type="NCBI Taxonomy" id="4874"/>
    <lineage>
        <taxon>Eukaryota</taxon>
        <taxon>Fungi</taxon>
        <taxon>Fungi incertae sedis</taxon>
        <taxon>Mucoromycota</taxon>
        <taxon>Glomeromycotina</taxon>
        <taxon>Glomeromycetes</taxon>
        <taxon>Diversisporales</taxon>
        <taxon>Gigasporaceae</taxon>
        <taxon>Gigaspora</taxon>
    </lineage>
</organism>
<feature type="non-terminal residue" evidence="1">
    <location>
        <position position="1"/>
    </location>
</feature>
<reference evidence="1 2" key="1">
    <citation type="submission" date="2021-06" db="EMBL/GenBank/DDBJ databases">
        <authorList>
            <person name="Kallberg Y."/>
            <person name="Tangrot J."/>
            <person name="Rosling A."/>
        </authorList>
    </citation>
    <scope>NUCLEOTIDE SEQUENCE [LARGE SCALE GENOMIC DNA]</scope>
    <source>
        <strain evidence="1 2">120-4 pot B 10/14</strain>
    </source>
</reference>
<protein>
    <submittedName>
        <fullName evidence="1">22151_t:CDS:1</fullName>
    </submittedName>
</protein>
<accession>A0ABN7WRJ3</accession>
<name>A0ABN7WRJ3_GIGMA</name>
<dbReference type="Proteomes" id="UP000789901">
    <property type="component" value="Unassembled WGS sequence"/>
</dbReference>
<proteinExistence type="predicted"/>
<dbReference type="EMBL" id="CAJVQB010058950">
    <property type="protein sequence ID" value="CAG8838784.1"/>
    <property type="molecule type" value="Genomic_DNA"/>
</dbReference>
<feature type="non-terminal residue" evidence="1">
    <location>
        <position position="46"/>
    </location>
</feature>
<sequence length="46" mass="5445">MAHKIHKHQARLGEYYSQCQKLKKIVKSLGETIDWIDNYIEEQTGL</sequence>